<dbReference type="EMBL" id="CP089983">
    <property type="protein sequence ID" value="WXB06718.1"/>
    <property type="molecule type" value="Genomic_DNA"/>
</dbReference>
<organism evidence="2 3">
    <name type="scientific">Pendulispora rubella</name>
    <dbReference type="NCBI Taxonomy" id="2741070"/>
    <lineage>
        <taxon>Bacteria</taxon>
        <taxon>Pseudomonadati</taxon>
        <taxon>Myxococcota</taxon>
        <taxon>Myxococcia</taxon>
        <taxon>Myxococcales</taxon>
        <taxon>Sorangiineae</taxon>
        <taxon>Pendulisporaceae</taxon>
        <taxon>Pendulispora</taxon>
    </lineage>
</organism>
<dbReference type="PANTHER" id="PTHR34203:SF13">
    <property type="entry name" value="EXPRESSED PROTEIN"/>
    <property type="match status" value="1"/>
</dbReference>
<dbReference type="GO" id="GO:0008168">
    <property type="term" value="F:methyltransferase activity"/>
    <property type="evidence" value="ECO:0007669"/>
    <property type="project" value="UniProtKB-KW"/>
</dbReference>
<dbReference type="GO" id="GO:0032259">
    <property type="term" value="P:methylation"/>
    <property type="evidence" value="ECO:0007669"/>
    <property type="project" value="UniProtKB-KW"/>
</dbReference>
<dbReference type="SUPFAM" id="SSF53335">
    <property type="entry name" value="S-adenosyl-L-methionine-dependent methyltransferases"/>
    <property type="match status" value="1"/>
</dbReference>
<gene>
    <name evidence="2" type="ORF">LVJ94_05655</name>
</gene>
<sequence>MAETATFKLPNGIEVFHLNAGETSFLYEEIFTRHAYCRHGITLHPGACVFDVGANIGIASLFFLEAARDIKVYAFEPIPDLFRLLRANLLSYGGRGKAFNVGLSQKSGSAKFTFYQNNSIMSGQYADLAEDGAVGAAFMSNVGMSAESAEFLARKQLQQKTVLCRLKRLSEIIASEHVERIDLLKVDVEKGEGDVFAGIDAADWSRIHQVVVEVHDRDGRLDAMRQLLHEHGFACSVEQDETLRSTCIHSIFARRP</sequence>
<evidence type="ECO:0000259" key="1">
    <source>
        <dbReference type="Pfam" id="PF05050"/>
    </source>
</evidence>
<protein>
    <submittedName>
        <fullName evidence="2">FkbM family methyltransferase</fullName>
    </submittedName>
</protein>
<accession>A0ABZ2L9X3</accession>
<dbReference type="PANTHER" id="PTHR34203">
    <property type="entry name" value="METHYLTRANSFERASE, FKBM FAMILY PROTEIN"/>
    <property type="match status" value="1"/>
</dbReference>
<keyword evidence="3" id="KW-1185">Reference proteome</keyword>
<proteinExistence type="predicted"/>
<dbReference type="InterPro" id="IPR006342">
    <property type="entry name" value="FkbM_mtfrase"/>
</dbReference>
<dbReference type="Pfam" id="PF05050">
    <property type="entry name" value="Methyltransf_21"/>
    <property type="match status" value="1"/>
</dbReference>
<keyword evidence="2" id="KW-0489">Methyltransferase</keyword>
<evidence type="ECO:0000313" key="2">
    <source>
        <dbReference type="EMBL" id="WXB06718.1"/>
    </source>
</evidence>
<dbReference type="InterPro" id="IPR029063">
    <property type="entry name" value="SAM-dependent_MTases_sf"/>
</dbReference>
<dbReference type="InterPro" id="IPR052514">
    <property type="entry name" value="SAM-dependent_MTase"/>
</dbReference>
<reference evidence="2" key="1">
    <citation type="submission" date="2021-12" db="EMBL/GenBank/DDBJ databases">
        <title>Discovery of the Pendulisporaceae a myxobacterial family with distinct sporulation behavior and unique specialized metabolism.</title>
        <authorList>
            <person name="Garcia R."/>
            <person name="Popoff A."/>
            <person name="Bader C.D."/>
            <person name="Loehr J."/>
            <person name="Walesch S."/>
            <person name="Walt C."/>
            <person name="Boldt J."/>
            <person name="Bunk B."/>
            <person name="Haeckl F.J.F.P.J."/>
            <person name="Gunesch A.P."/>
            <person name="Birkelbach J."/>
            <person name="Nuebel U."/>
            <person name="Pietschmann T."/>
            <person name="Bach T."/>
            <person name="Mueller R."/>
        </authorList>
    </citation>
    <scope>NUCLEOTIDE SEQUENCE</scope>
    <source>
        <strain evidence="2">MSr11367</strain>
    </source>
</reference>
<keyword evidence="2" id="KW-0808">Transferase</keyword>
<evidence type="ECO:0000313" key="3">
    <source>
        <dbReference type="Proteomes" id="UP001374803"/>
    </source>
</evidence>
<dbReference type="Gene3D" id="3.40.50.150">
    <property type="entry name" value="Vaccinia Virus protein VP39"/>
    <property type="match status" value="1"/>
</dbReference>
<dbReference type="RefSeq" id="WP_394836374.1">
    <property type="nucleotide sequence ID" value="NZ_CP089929.1"/>
</dbReference>
<dbReference type="Proteomes" id="UP001374803">
    <property type="component" value="Chromosome"/>
</dbReference>
<dbReference type="NCBIfam" id="TIGR01444">
    <property type="entry name" value="fkbM_fam"/>
    <property type="match status" value="1"/>
</dbReference>
<name>A0ABZ2L9X3_9BACT</name>
<feature type="domain" description="Methyltransferase FkbM" evidence="1">
    <location>
        <begin position="51"/>
        <end position="233"/>
    </location>
</feature>